<dbReference type="RefSeq" id="WP_021248695.1">
    <property type="nucleotide sequence ID" value="NZ_ATJV01000047.1"/>
</dbReference>
<feature type="domain" description="AB hydrolase-1" evidence="2">
    <location>
        <begin position="29"/>
        <end position="283"/>
    </location>
</feature>
<dbReference type="InterPro" id="IPR000073">
    <property type="entry name" value="AB_hydrolase_1"/>
</dbReference>
<sequence length="296" mass="31985">MNTSFETGTVEANGLSFQYLAHGEGPLALLLHGFPDTAMTWRHLMPMLAAQGYRAVAPYMRGYAPSGAPDMGRLDGAELFLALGADANGLHQALGGDERAVLIGHDWGALATYSAALQGPRLWRRCVALAVPPLQLLAVRHSRYEQLKRSFYMWFFQMAVADDVVRANDFAFIRALWADWSPGYDATEDLAHLRRSLTAPDNLRAALGYYRAFFEPVSFSFNYGAAVGAIPQPLLYLHGEIDGCIGLTDEDVAAAMVGGGPGTVAGMIPRSGHFLHLEQAETVGARIVDFVGPAGD</sequence>
<protein>
    <recommendedName>
        <fullName evidence="2">AB hydrolase-1 domain-containing protein</fullName>
    </recommendedName>
</protein>
<evidence type="ECO:0000259" key="2">
    <source>
        <dbReference type="Pfam" id="PF12697"/>
    </source>
</evidence>
<comment type="caution">
    <text evidence="3">The sequence shown here is derived from an EMBL/GenBank/DDBJ whole genome shotgun (WGS) entry which is preliminary data.</text>
</comment>
<proteinExistence type="predicted"/>
<name>T0B0A8_9RHOO</name>
<evidence type="ECO:0000313" key="3">
    <source>
        <dbReference type="EMBL" id="EPZ16263.1"/>
    </source>
</evidence>
<dbReference type="Pfam" id="PF12697">
    <property type="entry name" value="Abhydrolase_6"/>
    <property type="match status" value="1"/>
</dbReference>
<dbReference type="eggNOG" id="COG0596">
    <property type="taxonomic scope" value="Bacteria"/>
</dbReference>
<keyword evidence="1" id="KW-0378">Hydrolase</keyword>
<gene>
    <name evidence="3" type="ORF">M622_13625</name>
</gene>
<dbReference type="PRINTS" id="PR00412">
    <property type="entry name" value="EPOXHYDRLASE"/>
</dbReference>
<accession>T0B0A8</accession>
<organism evidence="3 4">
    <name type="scientific">Thauera terpenica 58Eu</name>
    <dbReference type="NCBI Taxonomy" id="1348657"/>
    <lineage>
        <taxon>Bacteria</taxon>
        <taxon>Pseudomonadati</taxon>
        <taxon>Pseudomonadota</taxon>
        <taxon>Betaproteobacteria</taxon>
        <taxon>Rhodocyclales</taxon>
        <taxon>Zoogloeaceae</taxon>
        <taxon>Thauera</taxon>
    </lineage>
</organism>
<dbReference type="OrthoDB" id="2987348at2"/>
<dbReference type="EMBL" id="ATJV01000047">
    <property type="protein sequence ID" value="EPZ16263.1"/>
    <property type="molecule type" value="Genomic_DNA"/>
</dbReference>
<dbReference type="Proteomes" id="UP000015455">
    <property type="component" value="Unassembled WGS sequence"/>
</dbReference>
<dbReference type="PATRIC" id="fig|1348657.5.peg.1262"/>
<dbReference type="PANTHER" id="PTHR43329">
    <property type="entry name" value="EPOXIDE HYDROLASE"/>
    <property type="match status" value="1"/>
</dbReference>
<dbReference type="InterPro" id="IPR000639">
    <property type="entry name" value="Epox_hydrolase-like"/>
</dbReference>
<dbReference type="GO" id="GO:0016787">
    <property type="term" value="F:hydrolase activity"/>
    <property type="evidence" value="ECO:0007669"/>
    <property type="project" value="UniProtKB-KW"/>
</dbReference>
<reference evidence="3 4" key="1">
    <citation type="submission" date="2013-06" db="EMBL/GenBank/DDBJ databases">
        <title>Draft genome sequence of Thauera terpenica.</title>
        <authorList>
            <person name="Liu B."/>
            <person name="Frostegard A.H."/>
            <person name="Shapleigh J.P."/>
        </authorList>
    </citation>
    <scope>NUCLEOTIDE SEQUENCE [LARGE SCALE GENOMIC DNA]</scope>
    <source>
        <strain evidence="3 4">58Eu</strain>
    </source>
</reference>
<dbReference type="AlphaFoldDB" id="T0B0A8"/>
<dbReference type="Gene3D" id="3.40.50.1820">
    <property type="entry name" value="alpha/beta hydrolase"/>
    <property type="match status" value="1"/>
</dbReference>
<keyword evidence="4" id="KW-1185">Reference proteome</keyword>
<evidence type="ECO:0000313" key="4">
    <source>
        <dbReference type="Proteomes" id="UP000015455"/>
    </source>
</evidence>
<dbReference type="InterPro" id="IPR029058">
    <property type="entry name" value="AB_hydrolase_fold"/>
</dbReference>
<dbReference type="SUPFAM" id="SSF53474">
    <property type="entry name" value="alpha/beta-Hydrolases"/>
    <property type="match status" value="1"/>
</dbReference>
<dbReference type="STRING" id="1348657.M622_13625"/>
<evidence type="ECO:0000256" key="1">
    <source>
        <dbReference type="ARBA" id="ARBA00022801"/>
    </source>
</evidence>